<dbReference type="InterPro" id="IPR043717">
    <property type="entry name" value="DUF5658"/>
</dbReference>
<dbReference type="RefSeq" id="WP_044824897.1">
    <property type="nucleotide sequence ID" value="NZ_CP009687.1"/>
</dbReference>
<dbReference type="PATRIC" id="fig|84022.5.peg.332"/>
<evidence type="ECO:0000313" key="3">
    <source>
        <dbReference type="Proteomes" id="UP000035704"/>
    </source>
</evidence>
<name>A0A0D8ICM5_9CLOT</name>
<feature type="domain" description="DUF5658" evidence="1">
    <location>
        <begin position="11"/>
        <end position="97"/>
    </location>
</feature>
<dbReference type="STRING" id="84022.CACET_c29140"/>
<accession>A0A0D8ICM5</accession>
<keyword evidence="3" id="KW-1185">Reference proteome</keyword>
<evidence type="ECO:0000313" key="2">
    <source>
        <dbReference type="EMBL" id="AKL96358.1"/>
    </source>
</evidence>
<reference evidence="2 3" key="1">
    <citation type="submission" date="2014-10" db="EMBL/GenBank/DDBJ databases">
        <title>Genome sequence of Clostridium aceticum DSM 1496.</title>
        <authorList>
            <person name="Poehlein A."/>
            <person name="Schiel-Bengelsdorf B."/>
            <person name="Gottschalk G."/>
            <person name="Duerre P."/>
            <person name="Daniel R."/>
        </authorList>
    </citation>
    <scope>NUCLEOTIDE SEQUENCE [LARGE SCALE GENOMIC DNA]</scope>
    <source>
        <strain evidence="2 3">DSM 1496</strain>
    </source>
</reference>
<sequence length="104" mass="12230">MNIFWRWIKIFGLLNLLDYISTMMGISMGAVEINSFANYFIQKDSLFHFKVVGFVLLAVFLYKIAKRSLTDCEKTTRLLKYGSLVYTLIVLNNFMVYYIQFLAQ</sequence>
<proteinExistence type="predicted"/>
<organism evidence="2 3">
    <name type="scientific">Clostridium aceticum</name>
    <dbReference type="NCBI Taxonomy" id="84022"/>
    <lineage>
        <taxon>Bacteria</taxon>
        <taxon>Bacillati</taxon>
        <taxon>Bacillota</taxon>
        <taxon>Clostridia</taxon>
        <taxon>Eubacteriales</taxon>
        <taxon>Clostridiaceae</taxon>
        <taxon>Clostridium</taxon>
    </lineage>
</organism>
<dbReference type="KEGG" id="cace:CACET_c29140"/>
<protein>
    <recommendedName>
        <fullName evidence="1">DUF5658 domain-containing protein</fullName>
    </recommendedName>
</protein>
<gene>
    <name evidence="2" type="ORF">CACET_c29140</name>
</gene>
<dbReference type="EMBL" id="CP009687">
    <property type="protein sequence ID" value="AKL96358.1"/>
    <property type="molecule type" value="Genomic_DNA"/>
</dbReference>
<dbReference type="Proteomes" id="UP000035704">
    <property type="component" value="Chromosome"/>
</dbReference>
<dbReference type="Pfam" id="PF18902">
    <property type="entry name" value="DUF5658"/>
    <property type="match status" value="1"/>
</dbReference>
<dbReference type="AlphaFoldDB" id="A0A0D8ICM5"/>
<evidence type="ECO:0000259" key="1">
    <source>
        <dbReference type="Pfam" id="PF18902"/>
    </source>
</evidence>